<comment type="caution">
    <text evidence="1">The sequence shown here is derived from an EMBL/GenBank/DDBJ whole genome shotgun (WGS) entry which is preliminary data.</text>
</comment>
<dbReference type="Gene3D" id="3.20.20.150">
    <property type="entry name" value="Divalent-metal-dependent TIM barrel enzymes"/>
    <property type="match status" value="1"/>
</dbReference>
<dbReference type="SUPFAM" id="SSF51658">
    <property type="entry name" value="Xylose isomerase-like"/>
    <property type="match status" value="1"/>
</dbReference>
<gene>
    <name evidence="1" type="ORF">M5X19_27515</name>
</gene>
<keyword evidence="2" id="KW-1185">Reference proteome</keyword>
<reference evidence="1 2" key="1">
    <citation type="submission" date="2022-05" db="EMBL/GenBank/DDBJ databases">
        <title>Genome Sequencing of Bee-Associated Microbes.</title>
        <authorList>
            <person name="Dunlap C."/>
        </authorList>
    </citation>
    <scope>NUCLEOTIDE SEQUENCE [LARGE SCALE GENOMIC DNA]</scope>
    <source>
        <strain evidence="1 2">NRRL B-14421</strain>
    </source>
</reference>
<name>A0ABT4GKQ9_9BACL</name>
<evidence type="ECO:0000313" key="1">
    <source>
        <dbReference type="EMBL" id="MCY9696624.1"/>
    </source>
</evidence>
<sequence length="270" mass="30828">MKVKSIKSLWGMGGSLESQFERIAAANYDGVESPLPNEIEKYFGFSVEEKQFRSLLGRYKLDYIAMVFTDGNHAQSFTEQVKQAETFAPLKINAHSARDCMSFDEQASYFEKTQAVEMTLSVPVSHETHRGRAMFTPWTTSALLREFPDLKITADFSHWVCVCESLLEDQQEHLDLAIRRARHIHARVGFAQGPQVGHPAAPEYTLELNMHMDWWKRIIQVNAEAGTELTFTPEFGPPGYMPALPFTKQPVADLWDMCLWMKGECDRITK</sequence>
<dbReference type="GO" id="GO:0016853">
    <property type="term" value="F:isomerase activity"/>
    <property type="evidence" value="ECO:0007669"/>
    <property type="project" value="UniProtKB-KW"/>
</dbReference>
<accession>A0ABT4GKQ9</accession>
<dbReference type="EMBL" id="JAMDMX010000106">
    <property type="protein sequence ID" value="MCY9696624.1"/>
    <property type="molecule type" value="Genomic_DNA"/>
</dbReference>
<dbReference type="Proteomes" id="UP001527099">
    <property type="component" value="Unassembled WGS sequence"/>
</dbReference>
<proteinExistence type="predicted"/>
<evidence type="ECO:0000313" key="2">
    <source>
        <dbReference type="Proteomes" id="UP001527099"/>
    </source>
</evidence>
<dbReference type="RefSeq" id="WP_029193269.1">
    <property type="nucleotide sequence ID" value="NZ_JAMDMW010000175.1"/>
</dbReference>
<dbReference type="InterPro" id="IPR036237">
    <property type="entry name" value="Xyl_isomerase-like_sf"/>
</dbReference>
<protein>
    <submittedName>
        <fullName evidence="1">Sugar phosphate isomerase/epimerase</fullName>
    </submittedName>
</protein>
<keyword evidence="1" id="KW-0413">Isomerase</keyword>
<organism evidence="1 2">
    <name type="scientific">Paenibacillus alginolyticus</name>
    <dbReference type="NCBI Taxonomy" id="59839"/>
    <lineage>
        <taxon>Bacteria</taxon>
        <taxon>Bacillati</taxon>
        <taxon>Bacillota</taxon>
        <taxon>Bacilli</taxon>
        <taxon>Bacillales</taxon>
        <taxon>Paenibacillaceae</taxon>
        <taxon>Paenibacillus</taxon>
    </lineage>
</organism>